<dbReference type="InterPro" id="IPR000049">
    <property type="entry name" value="ET-Flavoprotein_bsu_CS"/>
</dbReference>
<evidence type="ECO:0000313" key="9">
    <source>
        <dbReference type="Proteomes" id="UP001144397"/>
    </source>
</evidence>
<dbReference type="Gene3D" id="3.40.50.620">
    <property type="entry name" value="HUPs"/>
    <property type="match status" value="1"/>
</dbReference>
<proteinExistence type="inferred from homology"/>
<keyword evidence="3" id="KW-0813">Transport</keyword>
<organism evidence="7 9">
    <name type="scientific">Xanthobacter flavus</name>
    <dbReference type="NCBI Taxonomy" id="281"/>
    <lineage>
        <taxon>Bacteria</taxon>
        <taxon>Pseudomonadati</taxon>
        <taxon>Pseudomonadota</taxon>
        <taxon>Alphaproteobacteria</taxon>
        <taxon>Hyphomicrobiales</taxon>
        <taxon>Xanthobacteraceae</taxon>
        <taxon>Xanthobacter</taxon>
    </lineage>
</organism>
<dbReference type="InterPro" id="IPR014730">
    <property type="entry name" value="ETF_a/b_N"/>
</dbReference>
<dbReference type="InterPro" id="IPR012255">
    <property type="entry name" value="ETF_b"/>
</dbReference>
<comment type="caution">
    <text evidence="7">The sequence shown here is derived from an EMBL/GenBank/DDBJ whole genome shotgun (WGS) entry which is preliminary data.</text>
</comment>
<dbReference type="PANTHER" id="PTHR21294">
    <property type="entry name" value="ELECTRON TRANSFER FLAVOPROTEIN BETA-SUBUNIT"/>
    <property type="match status" value="1"/>
</dbReference>
<comment type="similarity">
    <text evidence="1">Belongs to the ETF beta-subunit/FixA family.</text>
</comment>
<keyword evidence="4" id="KW-0249">Electron transport</keyword>
<evidence type="ECO:0000256" key="2">
    <source>
        <dbReference type="ARBA" id="ARBA00016797"/>
    </source>
</evidence>
<dbReference type="PROSITE" id="PS01065">
    <property type="entry name" value="ETF_BETA"/>
    <property type="match status" value="1"/>
</dbReference>
<evidence type="ECO:0000256" key="4">
    <source>
        <dbReference type="ARBA" id="ARBA00022982"/>
    </source>
</evidence>
<dbReference type="Proteomes" id="UP001144397">
    <property type="component" value="Unassembled WGS sequence"/>
</dbReference>
<protein>
    <recommendedName>
        <fullName evidence="2">Electron transfer flavoprotein subunit beta</fullName>
    </recommendedName>
    <alternativeName>
        <fullName evidence="5">Electron transfer flavoprotein small subunit</fullName>
    </alternativeName>
</protein>
<reference evidence="7" key="1">
    <citation type="submission" date="2022-12" db="EMBL/GenBank/DDBJ databases">
        <title>Reference genome sequencing for broad-spectrum identification of bacterial and archaeal isolates by mass spectrometry.</title>
        <authorList>
            <person name="Sekiguchi Y."/>
            <person name="Tourlousse D.M."/>
        </authorList>
    </citation>
    <scope>NUCLEOTIDE SEQUENCE</scope>
    <source>
        <strain evidence="7">301</strain>
    </source>
</reference>
<dbReference type="SMART" id="SM00893">
    <property type="entry name" value="ETF"/>
    <property type="match status" value="1"/>
</dbReference>
<dbReference type="RefSeq" id="WP_281808701.1">
    <property type="nucleotide sequence ID" value="NZ_BSDO01000005.1"/>
</dbReference>
<evidence type="ECO:0000259" key="6">
    <source>
        <dbReference type="SMART" id="SM00893"/>
    </source>
</evidence>
<evidence type="ECO:0000256" key="1">
    <source>
        <dbReference type="ARBA" id="ARBA00007557"/>
    </source>
</evidence>
<name>A0A9W6CJZ3_XANFL</name>
<evidence type="ECO:0000256" key="3">
    <source>
        <dbReference type="ARBA" id="ARBA00022448"/>
    </source>
</evidence>
<gene>
    <name evidence="8" type="ORF">GGQ86_003393</name>
    <name evidence="7" type="ORF">XFLAVUS301_35500</name>
</gene>
<dbReference type="EMBL" id="JAVDPY010000006">
    <property type="protein sequence ID" value="MDR6334903.1"/>
    <property type="molecule type" value="Genomic_DNA"/>
</dbReference>
<sequence>MKILVPVKRVASLDDEFELRDDGRDVDPDFCEFDLNEFDEYALEAAVQIKEAAPEGSVEVVVLTIGPDDADDVLRKALAKGADRAIRVDDAGLEEADRVAIARVIAKVAENEEPGLVLCGAQSADQGNAQTGMSVAALLGWARAAVVSKLDFTPGAATAQVERELEGGLVERLEVETPAVLTIQLGINTPRYASLRSIKQANAKPIECLTPHDVGLADAEIGASGALSRVRRVFVPERGRGEIIAGTPSQQAARLLEIISEVNG</sequence>
<dbReference type="GO" id="GO:0009055">
    <property type="term" value="F:electron transfer activity"/>
    <property type="evidence" value="ECO:0007669"/>
    <property type="project" value="InterPro"/>
</dbReference>
<dbReference type="InterPro" id="IPR014729">
    <property type="entry name" value="Rossmann-like_a/b/a_fold"/>
</dbReference>
<evidence type="ECO:0000256" key="5">
    <source>
        <dbReference type="ARBA" id="ARBA00042002"/>
    </source>
</evidence>
<evidence type="ECO:0000313" key="7">
    <source>
        <dbReference type="EMBL" id="GLI23876.1"/>
    </source>
</evidence>
<dbReference type="PIRSF" id="PIRSF000090">
    <property type="entry name" value="Beta-ETF"/>
    <property type="match status" value="1"/>
</dbReference>
<dbReference type="CDD" id="cd01714">
    <property type="entry name" value="ETF_beta"/>
    <property type="match status" value="1"/>
</dbReference>
<dbReference type="EMBL" id="BSDO01000005">
    <property type="protein sequence ID" value="GLI23876.1"/>
    <property type="molecule type" value="Genomic_DNA"/>
</dbReference>
<keyword evidence="10" id="KW-1185">Reference proteome</keyword>
<dbReference type="InterPro" id="IPR033948">
    <property type="entry name" value="ETF_beta_N"/>
</dbReference>
<reference evidence="8 10" key="2">
    <citation type="submission" date="2023-07" db="EMBL/GenBank/DDBJ databases">
        <title>Genomic Encyclopedia of Type Strains, Phase IV (KMG-IV): sequencing the most valuable type-strain genomes for metagenomic binning, comparative biology and taxonomic classification.</title>
        <authorList>
            <person name="Goeker M."/>
        </authorList>
    </citation>
    <scope>NUCLEOTIDE SEQUENCE [LARGE SCALE GENOMIC DNA]</scope>
    <source>
        <strain evidence="8 10">DSM 338</strain>
    </source>
</reference>
<evidence type="ECO:0000313" key="10">
    <source>
        <dbReference type="Proteomes" id="UP001245370"/>
    </source>
</evidence>
<dbReference type="Proteomes" id="UP001245370">
    <property type="component" value="Unassembled WGS sequence"/>
</dbReference>
<feature type="domain" description="Electron transfer flavoprotein alpha/beta-subunit N-terminal" evidence="6">
    <location>
        <begin position="23"/>
        <end position="218"/>
    </location>
</feature>
<accession>A0A9W6CJZ3</accession>
<dbReference type="Pfam" id="PF01012">
    <property type="entry name" value="ETF"/>
    <property type="match status" value="1"/>
</dbReference>
<dbReference type="AlphaFoldDB" id="A0A9W6CJZ3"/>
<evidence type="ECO:0000313" key="8">
    <source>
        <dbReference type="EMBL" id="MDR6334903.1"/>
    </source>
</evidence>
<dbReference type="PANTHER" id="PTHR21294:SF8">
    <property type="entry name" value="ELECTRON TRANSFER FLAVOPROTEIN SUBUNIT BETA"/>
    <property type="match status" value="1"/>
</dbReference>
<dbReference type="SUPFAM" id="SSF52402">
    <property type="entry name" value="Adenine nucleotide alpha hydrolases-like"/>
    <property type="match status" value="1"/>
</dbReference>
<dbReference type="GeneID" id="95764331"/>